<dbReference type="PANTHER" id="PTHR34857:SF2">
    <property type="entry name" value="SLL0384 PROTEIN"/>
    <property type="match status" value="1"/>
</dbReference>
<dbReference type="AlphaFoldDB" id="A0A1D9P3V5"/>
<comment type="subcellular location">
    <subcellularLocation>
        <location evidence="1">Cell membrane</location>
        <topology evidence="1">Multi-pass membrane protein</topology>
    </subcellularLocation>
</comment>
<evidence type="ECO:0000256" key="5">
    <source>
        <dbReference type="ARBA" id="ARBA00023136"/>
    </source>
</evidence>
<dbReference type="InterPro" id="IPR051611">
    <property type="entry name" value="ECF_transporter_component"/>
</dbReference>
<reference evidence="8" key="1">
    <citation type="submission" date="2016-10" db="EMBL/GenBank/DDBJ databases">
        <title>The complete genome sequence of the rumen bacterium Butyrivibrio hungatei MB2003.</title>
        <authorList>
            <person name="Palevich N."/>
            <person name="Kelly W.J."/>
            <person name="Leahy S.C."/>
            <person name="Altermann E."/>
            <person name="Rakonjac J."/>
            <person name="Attwood G.T."/>
        </authorList>
    </citation>
    <scope>NUCLEOTIDE SEQUENCE [LARGE SCALE GENOMIC DNA]</scope>
    <source>
        <strain evidence="8">MB2003</strain>
    </source>
</reference>
<evidence type="ECO:0000256" key="1">
    <source>
        <dbReference type="ARBA" id="ARBA00004651"/>
    </source>
</evidence>
<evidence type="ECO:0000313" key="7">
    <source>
        <dbReference type="EMBL" id="AOZ97250.1"/>
    </source>
</evidence>
<sequence length="257" mass="29541">MSSIEKNLNELSKIQEMQQRSHWMNELHPLGKLLVSVLYIVLVASINKYDIVTLILMSVYLVFIFVIGDLSFRDGIYRMRLVLPLVIFVGIFNPFFDKTVLFYIGKIGITTGMLSMLTLVIKGVYTVLAAYSLIITTSIDDICYAFGCIKMPKIMILVIMLIYRYFGVMAEEAGRITTAYSLRAPSQKGIQYSAWGTLVGQWLLRSMDRAERVYESMLLRGFKGDFNTVKKKVKKTDIIFPVVWIVIFILIRWRVVL</sequence>
<keyword evidence="3 6" id="KW-0812">Transmembrane</keyword>
<evidence type="ECO:0000256" key="6">
    <source>
        <dbReference type="SAM" id="Phobius"/>
    </source>
</evidence>
<dbReference type="InterPro" id="IPR003339">
    <property type="entry name" value="ABC/ECF_trnsptr_transmembrane"/>
</dbReference>
<evidence type="ECO:0000256" key="4">
    <source>
        <dbReference type="ARBA" id="ARBA00022989"/>
    </source>
</evidence>
<proteinExistence type="predicted"/>
<evidence type="ECO:0000256" key="2">
    <source>
        <dbReference type="ARBA" id="ARBA00022475"/>
    </source>
</evidence>
<dbReference type="InterPro" id="IPR012809">
    <property type="entry name" value="ECF_CbiQ"/>
</dbReference>
<feature type="transmembrane region" description="Helical" evidence="6">
    <location>
        <begin position="52"/>
        <end position="72"/>
    </location>
</feature>
<dbReference type="OrthoDB" id="8585740at2"/>
<dbReference type="GO" id="GO:0006824">
    <property type="term" value="P:cobalt ion transport"/>
    <property type="evidence" value="ECO:0007669"/>
    <property type="project" value="InterPro"/>
</dbReference>
<feature type="transmembrane region" description="Helical" evidence="6">
    <location>
        <begin position="79"/>
        <end position="96"/>
    </location>
</feature>
<dbReference type="RefSeq" id="WP_071176865.1">
    <property type="nucleotide sequence ID" value="NZ_CP017831.1"/>
</dbReference>
<name>A0A1D9P3V5_9FIRM</name>
<keyword evidence="5 6" id="KW-0472">Membrane</keyword>
<protein>
    <submittedName>
        <fullName evidence="7">Cobalt ABC transporter permease protein</fullName>
    </submittedName>
</protein>
<organism evidence="7 8">
    <name type="scientific">Butyrivibrio hungatei</name>
    <dbReference type="NCBI Taxonomy" id="185008"/>
    <lineage>
        <taxon>Bacteria</taxon>
        <taxon>Bacillati</taxon>
        <taxon>Bacillota</taxon>
        <taxon>Clostridia</taxon>
        <taxon>Lachnospirales</taxon>
        <taxon>Lachnospiraceae</taxon>
        <taxon>Butyrivibrio</taxon>
    </lineage>
</organism>
<feature type="transmembrane region" description="Helical" evidence="6">
    <location>
        <begin position="238"/>
        <end position="255"/>
    </location>
</feature>
<dbReference type="NCBIfam" id="TIGR02454">
    <property type="entry name" value="ECF_T_CbiQ"/>
    <property type="match status" value="1"/>
</dbReference>
<feature type="transmembrane region" description="Helical" evidence="6">
    <location>
        <begin position="27"/>
        <end position="46"/>
    </location>
</feature>
<dbReference type="GO" id="GO:0043190">
    <property type="term" value="C:ATP-binding cassette (ABC) transporter complex"/>
    <property type="evidence" value="ECO:0007669"/>
    <property type="project" value="InterPro"/>
</dbReference>
<evidence type="ECO:0000313" key="8">
    <source>
        <dbReference type="Proteomes" id="UP000179284"/>
    </source>
</evidence>
<dbReference type="PANTHER" id="PTHR34857">
    <property type="entry name" value="SLL0384 PROTEIN"/>
    <property type="match status" value="1"/>
</dbReference>
<dbReference type="KEGG" id="bhu:bhn_I2217"/>
<accession>A0A1D9P3V5</accession>
<dbReference type="EMBL" id="CP017831">
    <property type="protein sequence ID" value="AOZ97250.1"/>
    <property type="molecule type" value="Genomic_DNA"/>
</dbReference>
<keyword evidence="8" id="KW-1185">Reference proteome</keyword>
<dbReference type="CDD" id="cd16914">
    <property type="entry name" value="EcfT"/>
    <property type="match status" value="1"/>
</dbReference>
<dbReference type="Pfam" id="PF02361">
    <property type="entry name" value="CbiQ"/>
    <property type="match status" value="1"/>
</dbReference>
<feature type="transmembrane region" description="Helical" evidence="6">
    <location>
        <begin position="142"/>
        <end position="166"/>
    </location>
</feature>
<keyword evidence="2" id="KW-1003">Cell membrane</keyword>
<keyword evidence="4 6" id="KW-1133">Transmembrane helix</keyword>
<evidence type="ECO:0000256" key="3">
    <source>
        <dbReference type="ARBA" id="ARBA00022692"/>
    </source>
</evidence>
<gene>
    <name evidence="7" type="ORF">bhn_I2217</name>
</gene>
<dbReference type="Proteomes" id="UP000179284">
    <property type="component" value="Chromosome I"/>
</dbReference>
<feature type="transmembrane region" description="Helical" evidence="6">
    <location>
        <begin position="116"/>
        <end position="135"/>
    </location>
</feature>